<dbReference type="EMBL" id="PYVS01000027">
    <property type="protein sequence ID" value="PTB83009.1"/>
    <property type="molecule type" value="Genomic_DNA"/>
</dbReference>
<gene>
    <name evidence="1" type="ORF">C9986_01775</name>
</gene>
<evidence type="ECO:0000313" key="1">
    <source>
        <dbReference type="EMBL" id="PTB83009.1"/>
    </source>
</evidence>
<sequence length="154" mass="17451">MRCSVFVLILLLAGCQPAAEPEDTSAQAQLTELDQQQLPTAQWQLTADTLQLSFCRSRTNEALLASSEELNRWRLVAEASAFPRQRQEGIEALAIFARDYNIYLYQEWGTVSSQLYRIAYRTNEAAPNVFNALARIGRDRAICFSSLDQSMRPE</sequence>
<reference evidence="1 2" key="1">
    <citation type="submission" date="2018-03" db="EMBL/GenBank/DDBJ databases">
        <title>Cross-interface Injection: A General Nanoliter Liquid Handling Method Applied to Single Cells Genome Amplification Automated Nanoliter Liquid Handling Applied to Single Cell Multiple Displacement Amplification.</title>
        <authorList>
            <person name="Yun J."/>
            <person name="Xu P."/>
            <person name="Xu J."/>
            <person name="Dai X."/>
            <person name="Wang Y."/>
            <person name="Zheng X."/>
            <person name="Cao C."/>
            <person name="Yi Q."/>
            <person name="Zhu Y."/>
            <person name="Wang L."/>
            <person name="Dong Z."/>
            <person name="Huang Y."/>
            <person name="Huang L."/>
            <person name="Du W."/>
        </authorList>
    </citation>
    <scope>NUCLEOTIDE SEQUENCE [LARGE SCALE GENOMIC DNA]</scope>
    <source>
        <strain evidence="1 2">Z-E1-2</strain>
    </source>
</reference>
<proteinExistence type="predicted"/>
<evidence type="ECO:0000313" key="2">
    <source>
        <dbReference type="Proteomes" id="UP000243022"/>
    </source>
</evidence>
<name>A0A2T4CSH5_9GAMM</name>
<accession>A0A2T4CSH5</accession>
<organism evidence="1 2">
    <name type="scientific">Pseudidiomarina aestuarii</name>
    <dbReference type="NCBI Taxonomy" id="624146"/>
    <lineage>
        <taxon>Bacteria</taxon>
        <taxon>Pseudomonadati</taxon>
        <taxon>Pseudomonadota</taxon>
        <taxon>Gammaproteobacteria</taxon>
        <taxon>Alteromonadales</taxon>
        <taxon>Idiomarinaceae</taxon>
        <taxon>Pseudidiomarina</taxon>
    </lineage>
</organism>
<dbReference type="AlphaFoldDB" id="A0A2T4CSH5"/>
<protein>
    <submittedName>
        <fullName evidence="1">Uncharacterized protein</fullName>
    </submittedName>
</protein>
<dbReference type="PROSITE" id="PS51257">
    <property type="entry name" value="PROKAR_LIPOPROTEIN"/>
    <property type="match status" value="1"/>
</dbReference>
<comment type="caution">
    <text evidence="1">The sequence shown here is derived from an EMBL/GenBank/DDBJ whole genome shotgun (WGS) entry which is preliminary data.</text>
</comment>
<dbReference type="Proteomes" id="UP000243022">
    <property type="component" value="Unassembled WGS sequence"/>
</dbReference>